<comment type="caution">
    <text evidence="1">The sequence shown here is derived from an EMBL/GenBank/DDBJ whole genome shotgun (WGS) entry which is preliminary data.</text>
</comment>
<organism evidence="1 2">
    <name type="scientific">Cichorium intybus</name>
    <name type="common">Chicory</name>
    <dbReference type="NCBI Taxonomy" id="13427"/>
    <lineage>
        <taxon>Eukaryota</taxon>
        <taxon>Viridiplantae</taxon>
        <taxon>Streptophyta</taxon>
        <taxon>Embryophyta</taxon>
        <taxon>Tracheophyta</taxon>
        <taxon>Spermatophyta</taxon>
        <taxon>Magnoliopsida</taxon>
        <taxon>eudicotyledons</taxon>
        <taxon>Gunneridae</taxon>
        <taxon>Pentapetalae</taxon>
        <taxon>asterids</taxon>
        <taxon>campanulids</taxon>
        <taxon>Asterales</taxon>
        <taxon>Asteraceae</taxon>
        <taxon>Cichorioideae</taxon>
        <taxon>Cichorieae</taxon>
        <taxon>Cichoriinae</taxon>
        <taxon>Cichorium</taxon>
    </lineage>
</organism>
<accession>A0ACB9HBH0</accession>
<gene>
    <name evidence="1" type="ORF">L2E82_06412</name>
</gene>
<dbReference type="Proteomes" id="UP001055811">
    <property type="component" value="Linkage Group LG01"/>
</dbReference>
<sequence length="95" mass="10817">MSKFIRLTTFLLEEYSVLVAQVFTVSIPSKIGSDFEIFELQFSINDEKKLLDDVSWQFCPSEKLPRRVGLVQVLLEGFLANILKGLDALYNLLSS</sequence>
<keyword evidence="2" id="KW-1185">Reference proteome</keyword>
<evidence type="ECO:0000313" key="1">
    <source>
        <dbReference type="EMBL" id="KAI3792530.1"/>
    </source>
</evidence>
<protein>
    <submittedName>
        <fullName evidence="1">Uncharacterized protein</fullName>
    </submittedName>
</protein>
<evidence type="ECO:0000313" key="2">
    <source>
        <dbReference type="Proteomes" id="UP001055811"/>
    </source>
</evidence>
<reference evidence="2" key="1">
    <citation type="journal article" date="2022" name="Mol. Ecol. Resour.">
        <title>The genomes of chicory, endive, great burdock and yacon provide insights into Asteraceae palaeo-polyploidization history and plant inulin production.</title>
        <authorList>
            <person name="Fan W."/>
            <person name="Wang S."/>
            <person name="Wang H."/>
            <person name="Wang A."/>
            <person name="Jiang F."/>
            <person name="Liu H."/>
            <person name="Zhao H."/>
            <person name="Xu D."/>
            <person name="Zhang Y."/>
        </authorList>
    </citation>
    <scope>NUCLEOTIDE SEQUENCE [LARGE SCALE GENOMIC DNA]</scope>
    <source>
        <strain evidence="2">cv. Punajuju</strain>
    </source>
</reference>
<dbReference type="EMBL" id="CM042009">
    <property type="protein sequence ID" value="KAI3792530.1"/>
    <property type="molecule type" value="Genomic_DNA"/>
</dbReference>
<reference evidence="1 2" key="2">
    <citation type="journal article" date="2022" name="Mol. Ecol. Resour.">
        <title>The genomes of chicory, endive, great burdock and yacon provide insights into Asteraceae paleo-polyploidization history and plant inulin production.</title>
        <authorList>
            <person name="Fan W."/>
            <person name="Wang S."/>
            <person name="Wang H."/>
            <person name="Wang A."/>
            <person name="Jiang F."/>
            <person name="Liu H."/>
            <person name="Zhao H."/>
            <person name="Xu D."/>
            <person name="Zhang Y."/>
        </authorList>
    </citation>
    <scope>NUCLEOTIDE SEQUENCE [LARGE SCALE GENOMIC DNA]</scope>
    <source>
        <strain evidence="2">cv. Punajuju</strain>
        <tissue evidence="1">Leaves</tissue>
    </source>
</reference>
<proteinExistence type="predicted"/>
<name>A0ACB9HBH0_CICIN</name>